<dbReference type="EMBL" id="JASNQZ010000007">
    <property type="protein sequence ID" value="KAL0955196.1"/>
    <property type="molecule type" value="Genomic_DNA"/>
</dbReference>
<keyword evidence="1" id="KW-0812">Transmembrane</keyword>
<evidence type="ECO:0000256" key="1">
    <source>
        <dbReference type="SAM" id="Phobius"/>
    </source>
</evidence>
<gene>
    <name evidence="2" type="ORF">HGRIS_004101</name>
</gene>
<feature type="transmembrane region" description="Helical" evidence="1">
    <location>
        <begin position="53"/>
        <end position="73"/>
    </location>
</feature>
<proteinExistence type="predicted"/>
<feature type="transmembrane region" description="Helical" evidence="1">
    <location>
        <begin position="16"/>
        <end position="41"/>
    </location>
</feature>
<keyword evidence="3" id="KW-1185">Reference proteome</keyword>
<reference evidence="3" key="1">
    <citation type="submission" date="2024-06" db="EMBL/GenBank/DDBJ databases">
        <title>Multi-omics analyses provide insights into the biosynthesis of the anticancer antibiotic pleurotin in Hohenbuehelia grisea.</title>
        <authorList>
            <person name="Weaver J.A."/>
            <person name="Alberti F."/>
        </authorList>
    </citation>
    <scope>NUCLEOTIDE SEQUENCE [LARGE SCALE GENOMIC DNA]</scope>
    <source>
        <strain evidence="3">T-177</strain>
    </source>
</reference>
<feature type="transmembrane region" description="Helical" evidence="1">
    <location>
        <begin position="107"/>
        <end position="126"/>
    </location>
</feature>
<comment type="caution">
    <text evidence="2">The sequence shown here is derived from an EMBL/GenBank/DDBJ whole genome shotgun (WGS) entry which is preliminary data.</text>
</comment>
<protein>
    <submittedName>
        <fullName evidence="2">Uncharacterized protein</fullName>
    </submittedName>
</protein>
<evidence type="ECO:0000313" key="3">
    <source>
        <dbReference type="Proteomes" id="UP001556367"/>
    </source>
</evidence>
<organism evidence="2 3">
    <name type="scientific">Hohenbuehelia grisea</name>
    <dbReference type="NCBI Taxonomy" id="104357"/>
    <lineage>
        <taxon>Eukaryota</taxon>
        <taxon>Fungi</taxon>
        <taxon>Dikarya</taxon>
        <taxon>Basidiomycota</taxon>
        <taxon>Agaricomycotina</taxon>
        <taxon>Agaricomycetes</taxon>
        <taxon>Agaricomycetidae</taxon>
        <taxon>Agaricales</taxon>
        <taxon>Pleurotineae</taxon>
        <taxon>Pleurotaceae</taxon>
        <taxon>Hohenbuehelia</taxon>
    </lineage>
</organism>
<sequence>MPGEVLTVAKVQSLGAGYLIGGAILGLPLYGITVSQGIYYFRTYRGDRSYLKILVGSLMALESIHMIALLFYIHEFFLGVSFTHGESEIKSKSNNDESFSVDNPSGLLISEIAATTLILLVQCGYAKRIWTVSFKNKLYTVPIVTTSVFQADTVSADGFQSHL</sequence>
<name>A0ABR3JJ81_9AGAR</name>
<keyword evidence="1" id="KW-1133">Transmembrane helix</keyword>
<evidence type="ECO:0000313" key="2">
    <source>
        <dbReference type="EMBL" id="KAL0955196.1"/>
    </source>
</evidence>
<keyword evidence="1" id="KW-0472">Membrane</keyword>
<dbReference type="Proteomes" id="UP001556367">
    <property type="component" value="Unassembled WGS sequence"/>
</dbReference>
<accession>A0ABR3JJ81</accession>